<proteinExistence type="predicted"/>
<dbReference type="EMBL" id="BMML01000004">
    <property type="protein sequence ID" value="GGN01308.1"/>
    <property type="molecule type" value="Genomic_DNA"/>
</dbReference>
<evidence type="ECO:0000256" key="4">
    <source>
        <dbReference type="SAM" id="MobiDB-lite"/>
    </source>
</evidence>
<keyword evidence="7" id="KW-1185">Reference proteome</keyword>
<dbReference type="InterPro" id="IPR001242">
    <property type="entry name" value="Condensation_dom"/>
</dbReference>
<keyword evidence="3" id="KW-0597">Phosphoprotein</keyword>
<dbReference type="InterPro" id="IPR036736">
    <property type="entry name" value="ACP-like_sf"/>
</dbReference>
<accession>A0A917XAS7</accession>
<reference evidence="6" key="2">
    <citation type="submission" date="2020-09" db="EMBL/GenBank/DDBJ databases">
        <authorList>
            <person name="Sun Q."/>
            <person name="Zhou Y."/>
        </authorList>
    </citation>
    <scope>NUCLEOTIDE SEQUENCE</scope>
    <source>
        <strain evidence="6">CGMCC 4.7110</strain>
    </source>
</reference>
<dbReference type="InterPro" id="IPR023213">
    <property type="entry name" value="CAT-like_dom_sf"/>
</dbReference>
<dbReference type="GO" id="GO:0008610">
    <property type="term" value="P:lipid biosynthetic process"/>
    <property type="evidence" value="ECO:0007669"/>
    <property type="project" value="UniProtKB-ARBA"/>
</dbReference>
<dbReference type="Proteomes" id="UP000653411">
    <property type="component" value="Unassembled WGS sequence"/>
</dbReference>
<dbReference type="Pfam" id="PF00550">
    <property type="entry name" value="PP-binding"/>
    <property type="match status" value="1"/>
</dbReference>
<dbReference type="SUPFAM" id="SSF52777">
    <property type="entry name" value="CoA-dependent acyltransferases"/>
    <property type="match status" value="2"/>
</dbReference>
<dbReference type="InterPro" id="IPR029058">
    <property type="entry name" value="AB_hydrolase_fold"/>
</dbReference>
<dbReference type="GO" id="GO:0043041">
    <property type="term" value="P:amino acid activation for nonribosomal peptide biosynthetic process"/>
    <property type="evidence" value="ECO:0007669"/>
    <property type="project" value="TreeGrafter"/>
</dbReference>
<reference evidence="6" key="1">
    <citation type="journal article" date="2014" name="Int. J. Syst. Evol. Microbiol.">
        <title>Complete genome sequence of Corynebacterium casei LMG S-19264T (=DSM 44701T), isolated from a smear-ripened cheese.</title>
        <authorList>
            <consortium name="US DOE Joint Genome Institute (JGI-PGF)"/>
            <person name="Walter F."/>
            <person name="Albersmeier A."/>
            <person name="Kalinowski J."/>
            <person name="Ruckert C."/>
        </authorList>
    </citation>
    <scope>NUCLEOTIDE SEQUENCE</scope>
    <source>
        <strain evidence="6">CGMCC 4.7110</strain>
    </source>
</reference>
<dbReference type="InterPro" id="IPR020806">
    <property type="entry name" value="PKS_PP-bd"/>
</dbReference>
<evidence type="ECO:0000313" key="7">
    <source>
        <dbReference type="Proteomes" id="UP000653411"/>
    </source>
</evidence>
<feature type="compositionally biased region" description="Gly residues" evidence="4">
    <location>
        <begin position="92"/>
        <end position="101"/>
    </location>
</feature>
<dbReference type="GO" id="GO:0031177">
    <property type="term" value="F:phosphopantetheine binding"/>
    <property type="evidence" value="ECO:0007669"/>
    <property type="project" value="InterPro"/>
</dbReference>
<keyword evidence="2" id="KW-0596">Phosphopantetheine</keyword>
<dbReference type="InterPro" id="IPR001031">
    <property type="entry name" value="Thioesterase"/>
</dbReference>
<dbReference type="RefSeq" id="WP_189262552.1">
    <property type="nucleotide sequence ID" value="NZ_BMML01000004.1"/>
</dbReference>
<dbReference type="GO" id="GO:0003824">
    <property type="term" value="F:catalytic activity"/>
    <property type="evidence" value="ECO:0007669"/>
    <property type="project" value="InterPro"/>
</dbReference>
<dbReference type="Pfam" id="PF00975">
    <property type="entry name" value="Thioesterase"/>
    <property type="match status" value="1"/>
</dbReference>
<dbReference type="SMART" id="SM00824">
    <property type="entry name" value="PKS_TE"/>
    <property type="match status" value="1"/>
</dbReference>
<dbReference type="PROSITE" id="PS50075">
    <property type="entry name" value="CARRIER"/>
    <property type="match status" value="1"/>
</dbReference>
<evidence type="ECO:0000256" key="2">
    <source>
        <dbReference type="ARBA" id="ARBA00022450"/>
    </source>
</evidence>
<feature type="domain" description="Carrier" evidence="5">
    <location>
        <begin position="486"/>
        <end position="561"/>
    </location>
</feature>
<evidence type="ECO:0000313" key="6">
    <source>
        <dbReference type="EMBL" id="GGN01308.1"/>
    </source>
</evidence>
<dbReference type="SUPFAM" id="SSF53474">
    <property type="entry name" value="alpha/beta-Hydrolases"/>
    <property type="match status" value="1"/>
</dbReference>
<sequence>MSTRAARLPGGRTAGITHHESIVEAPVSEQQRAMWFLERTGRPGTYNIGSTVRIRGELDVPALRTALAEVVDRHWILRSVLTETGSKSGTGSDAGSGTGGEGEGDVRQRVRQLDEIELFDESWDGRAEAPFDLGTGPLVRARIDRQAPDDHLFYLCFHHAVYDGGSAPVFWRELWRAYRGERLDEPAVQYADYAIWQQRRLAGGVLDQQAQWWADTLKGCPVLTTLPADRPRPAHPTNAGHELRLRMPEPVRRGVDALAETEGASFYMVVLAVLQAFVSRVAQQDDVVIGSPLSGRVRPELREVVGCFVNTVATRADLSDDPSFRTHLSRTRDQVLDLFDHLELPFDRVVETVNPPRSPSWSPLFQMLYVHQGDITERDTPPELHVTEVDERTDSAKFDWLVTTWQDADGMVLSIEYATELFDDGTVRRLADEFLGMLAAAVADPEAALSEHPLTASAGLVGSAPVAPGAADAAAVPGAAEFAAEEPATPTERYLAGLWQQLLDVPRVRRNDDFFLLGGHSFLGIRLLNRVRLQYGVDLPAAALFEARTLYRLGRAIDRALTAPAAPELLPMAEGTGPAFFLVHPVGGGVGCYAGLARHLGCPVYALEAVGLGTVEEMAEAYLAAVESTALPPLAVGGWSMGGVVAFEMARRLELRTGRALPVLMIDSHVPEPDTEPPTEADLVSWFAADWGAAVGTDLGPSLTTREQLWQRARDRGLLEPPGDGGLVERLLDRFEINLHALRDFTVTGRYPGRVCLIRADDEPGDQADHGWGAVTTRPVRTIALPGDHYGVMRGPELAPTLARLLREAIDHG</sequence>
<dbReference type="SMART" id="SM00823">
    <property type="entry name" value="PKS_PP"/>
    <property type="match status" value="1"/>
</dbReference>
<dbReference type="InterPro" id="IPR009081">
    <property type="entry name" value="PP-bd_ACP"/>
</dbReference>
<dbReference type="Gene3D" id="3.40.50.1820">
    <property type="entry name" value="alpha/beta hydrolase"/>
    <property type="match status" value="1"/>
</dbReference>
<dbReference type="Pfam" id="PF00668">
    <property type="entry name" value="Condensation"/>
    <property type="match status" value="1"/>
</dbReference>
<dbReference type="SUPFAM" id="SSF47336">
    <property type="entry name" value="ACP-like"/>
    <property type="match status" value="1"/>
</dbReference>
<dbReference type="GO" id="GO:0017000">
    <property type="term" value="P:antibiotic biosynthetic process"/>
    <property type="evidence" value="ECO:0007669"/>
    <property type="project" value="UniProtKB-ARBA"/>
</dbReference>
<dbReference type="Gene3D" id="3.30.559.10">
    <property type="entry name" value="Chloramphenicol acetyltransferase-like domain"/>
    <property type="match status" value="1"/>
</dbReference>
<comment type="cofactor">
    <cofactor evidence="1">
        <name>pantetheine 4'-phosphate</name>
        <dbReference type="ChEBI" id="CHEBI:47942"/>
    </cofactor>
</comment>
<dbReference type="Gene3D" id="3.30.559.30">
    <property type="entry name" value="Nonribosomal peptide synthetase, condensation domain"/>
    <property type="match status" value="1"/>
</dbReference>
<dbReference type="Gene3D" id="1.10.1200.10">
    <property type="entry name" value="ACP-like"/>
    <property type="match status" value="1"/>
</dbReference>
<protein>
    <recommendedName>
        <fullName evidence="5">Carrier domain-containing protein</fullName>
    </recommendedName>
</protein>
<evidence type="ECO:0000256" key="1">
    <source>
        <dbReference type="ARBA" id="ARBA00001957"/>
    </source>
</evidence>
<dbReference type="GO" id="GO:0044550">
    <property type="term" value="P:secondary metabolite biosynthetic process"/>
    <property type="evidence" value="ECO:0007669"/>
    <property type="project" value="TreeGrafter"/>
</dbReference>
<comment type="caution">
    <text evidence="6">The sequence shown here is derived from an EMBL/GenBank/DDBJ whole genome shotgun (WGS) entry which is preliminary data.</text>
</comment>
<dbReference type="PANTHER" id="PTHR45527">
    <property type="entry name" value="NONRIBOSOMAL PEPTIDE SYNTHETASE"/>
    <property type="match status" value="1"/>
</dbReference>
<dbReference type="PANTHER" id="PTHR45527:SF1">
    <property type="entry name" value="FATTY ACID SYNTHASE"/>
    <property type="match status" value="1"/>
</dbReference>
<evidence type="ECO:0000256" key="3">
    <source>
        <dbReference type="ARBA" id="ARBA00022553"/>
    </source>
</evidence>
<dbReference type="CDD" id="cd19531">
    <property type="entry name" value="LCL_NRPS-like"/>
    <property type="match status" value="1"/>
</dbReference>
<dbReference type="AlphaFoldDB" id="A0A917XAS7"/>
<feature type="region of interest" description="Disordered" evidence="4">
    <location>
        <begin position="85"/>
        <end position="107"/>
    </location>
</feature>
<dbReference type="InterPro" id="IPR020802">
    <property type="entry name" value="TesA-like"/>
</dbReference>
<name>A0A917XAS7_9ACTN</name>
<evidence type="ECO:0000259" key="5">
    <source>
        <dbReference type="PROSITE" id="PS50075"/>
    </source>
</evidence>
<dbReference type="GO" id="GO:0005737">
    <property type="term" value="C:cytoplasm"/>
    <property type="evidence" value="ECO:0007669"/>
    <property type="project" value="TreeGrafter"/>
</dbReference>
<gene>
    <name evidence="6" type="ORF">GCM10011578_023290</name>
</gene>
<organism evidence="6 7">
    <name type="scientific">Streptomyces fuscichromogenes</name>
    <dbReference type="NCBI Taxonomy" id="1324013"/>
    <lineage>
        <taxon>Bacteria</taxon>
        <taxon>Bacillati</taxon>
        <taxon>Actinomycetota</taxon>
        <taxon>Actinomycetes</taxon>
        <taxon>Kitasatosporales</taxon>
        <taxon>Streptomycetaceae</taxon>
        <taxon>Streptomyces</taxon>
    </lineage>
</organism>